<dbReference type="Proteomes" id="UP000009027">
    <property type="component" value="Unassembled WGS sequence"/>
</dbReference>
<keyword evidence="2" id="KW-1185">Reference proteome</keyword>
<organism evidence="1 2">
    <name type="scientific">Trypanosoma vivax (strain Y486)</name>
    <dbReference type="NCBI Taxonomy" id="1055687"/>
    <lineage>
        <taxon>Eukaryota</taxon>
        <taxon>Discoba</taxon>
        <taxon>Euglenozoa</taxon>
        <taxon>Kinetoplastea</taxon>
        <taxon>Metakinetoplastina</taxon>
        <taxon>Trypanosomatida</taxon>
        <taxon>Trypanosomatidae</taxon>
        <taxon>Trypanosoma</taxon>
        <taxon>Duttonella</taxon>
    </lineage>
</organism>
<protein>
    <submittedName>
        <fullName evidence="1">Uncharacterized protein</fullName>
    </submittedName>
</protein>
<dbReference type="EMBL" id="CAEX01000973">
    <property type="protein sequence ID" value="CCD18354.1"/>
    <property type="molecule type" value="Genomic_DNA"/>
</dbReference>
<reference evidence="1 2" key="1">
    <citation type="journal article" date="2012" name="Proc. Natl. Acad. Sci. U.S.A.">
        <title>Antigenic diversity is generated by distinct evolutionary mechanisms in African trypanosome species.</title>
        <authorList>
            <person name="Jackson A.P."/>
            <person name="Berry A."/>
            <person name="Aslett M."/>
            <person name="Allison H.C."/>
            <person name="Burton P."/>
            <person name="Vavrova-Anderson J."/>
            <person name="Brown R."/>
            <person name="Browne H."/>
            <person name="Corton N."/>
            <person name="Hauser H."/>
            <person name="Gamble J."/>
            <person name="Gilderthorp R."/>
            <person name="Marcello L."/>
            <person name="McQuillan J."/>
            <person name="Otto T.D."/>
            <person name="Quail M.A."/>
            <person name="Sanders M.J."/>
            <person name="van Tonder A."/>
            <person name="Ginger M.L."/>
            <person name="Field M.C."/>
            <person name="Barry J.D."/>
            <person name="Hertz-Fowler C."/>
            <person name="Berriman M."/>
        </authorList>
    </citation>
    <scope>NUCLEOTIDE SEQUENCE</scope>
    <source>
        <strain evidence="1 2">Y486</strain>
    </source>
</reference>
<evidence type="ECO:0000313" key="2">
    <source>
        <dbReference type="Proteomes" id="UP000009027"/>
    </source>
</evidence>
<gene>
    <name evidence="1" type="ORF">TvY486_0010320</name>
</gene>
<name>F9WLG3_TRYVY</name>
<evidence type="ECO:0000313" key="1">
    <source>
        <dbReference type="EMBL" id="CCD18354.1"/>
    </source>
</evidence>
<proteinExistence type="predicted"/>
<accession>F9WLG3</accession>
<sequence>MVTHMCTAFATAGSWALRSISHYVSILTQFHKEGKARWSLLESALGRAEADAKKKADGLADGEDRKAIQVECDEAVEETREAGRLLAETIYLLAKEGSDLHCAHKCARDFVEDDSKCRRRTASLALPAAKNSVEEGMQKYGEEESSHSCVTVFKRVVPSLEAAAEEEGATIKAVHGAVASFDGTGRET</sequence>
<dbReference type="AlphaFoldDB" id="F9WLG3"/>
<dbReference type="VEuPathDB" id="TriTrypDB:TvY486_0010320"/>